<feature type="region of interest" description="Disordered" evidence="9">
    <location>
        <begin position="425"/>
        <end position="450"/>
    </location>
</feature>
<feature type="transmembrane region" description="Helical" evidence="10">
    <location>
        <begin position="146"/>
        <end position="168"/>
    </location>
</feature>
<comment type="function">
    <text evidence="7">Catalyzes the ATP-dependent translocation of sphingoid long-chain bases (LCBs) from the cytoplasmic site toward the extracytoplasmic side of the membrane (flip-flop). Involved in the establishment of the functional lipid asymmetry of the plasma membrane. Regulates intracellular levels of LCBs, sphingolipid precursors that are growth inhibitory at increased levels.</text>
</comment>
<dbReference type="GeneID" id="66116293"/>
<dbReference type="OrthoDB" id="3358017at2759"/>
<dbReference type="EMBL" id="JAHMUF010000025">
    <property type="protein sequence ID" value="KAG7191650.1"/>
    <property type="molecule type" value="Genomic_DNA"/>
</dbReference>
<dbReference type="Proteomes" id="UP000790833">
    <property type="component" value="Unassembled WGS sequence"/>
</dbReference>
<dbReference type="AlphaFoldDB" id="A0A9P8AGQ0"/>
<dbReference type="Pfam" id="PF04479">
    <property type="entry name" value="RTA1"/>
    <property type="match status" value="1"/>
</dbReference>
<keyword evidence="5" id="KW-0813">Transport</keyword>
<name>A0A9P8AGQ0_9ASCO</name>
<dbReference type="GO" id="GO:0005886">
    <property type="term" value="C:plasma membrane"/>
    <property type="evidence" value="ECO:0007669"/>
    <property type="project" value="UniProtKB-SubCell"/>
</dbReference>
<evidence type="ECO:0000256" key="6">
    <source>
        <dbReference type="ARBA" id="ARBA00023136"/>
    </source>
</evidence>
<feature type="transmembrane region" description="Helical" evidence="10">
    <location>
        <begin position="220"/>
        <end position="247"/>
    </location>
</feature>
<sequence length="450" mass="50694">MSIAITNSAISRGWSDWQPSIIPTKTTLLTFTGDPSSLLSVISSAVDQVATETNWPVLMDLSRSIRGAQASITIMRAELVLATATDQSVLLQATEIIFNATLNLKALEFENNPYQYNLNVAANAIYLVVFGLIWGFNTLMVIKSKYWWYNITFFLGFGLEVIGFIGRIVSTVDIENHDAFLMQIIGLTMAPALVMAGMYFLCAQAVVIHGRGYSILKPLWYSYFFITTDVLSIFVQAGGGAATSIAYNNNKSTKPGTNMILGGICFQLLAMTFFVAFWFDFLLRLYFKDNAKIEDSNPYKKRSIKNFIKLLLATPSARRHTRNTLDKFYNPKFQSIRSRPLFNWFPLAITVSVCVVYIRCIYRVVELAEGWRGHLITHEVYLMTLESLMMSIAGLIFIPFHPYFVLGKVNVVKLASIRKRLDVDEGNGSENEENSSRSVLNQTVDVHEEK</sequence>
<evidence type="ECO:0000256" key="3">
    <source>
        <dbReference type="ARBA" id="ARBA00022692"/>
    </source>
</evidence>
<dbReference type="RefSeq" id="XP_043047202.1">
    <property type="nucleotide sequence ID" value="XM_043193666.1"/>
</dbReference>
<gene>
    <name evidence="11" type="ORF">KQ657_002919</name>
</gene>
<accession>A0A9P8AGQ0</accession>
<dbReference type="PANTHER" id="PTHR31465">
    <property type="entry name" value="PROTEIN RTA1-RELATED"/>
    <property type="match status" value="1"/>
</dbReference>
<evidence type="ECO:0000256" key="2">
    <source>
        <dbReference type="ARBA" id="ARBA00009969"/>
    </source>
</evidence>
<comment type="caution">
    <text evidence="11">The sequence shown here is derived from an EMBL/GenBank/DDBJ whole genome shotgun (WGS) entry which is preliminary data.</text>
</comment>
<evidence type="ECO:0000256" key="8">
    <source>
        <dbReference type="ARBA" id="ARBA00041117"/>
    </source>
</evidence>
<evidence type="ECO:0000313" key="12">
    <source>
        <dbReference type="Proteomes" id="UP000790833"/>
    </source>
</evidence>
<dbReference type="InterPro" id="IPR007568">
    <property type="entry name" value="RTA1"/>
</dbReference>
<evidence type="ECO:0000256" key="7">
    <source>
        <dbReference type="ARBA" id="ARBA00037472"/>
    </source>
</evidence>
<feature type="transmembrane region" description="Helical" evidence="10">
    <location>
        <begin position="385"/>
        <end position="406"/>
    </location>
</feature>
<keyword evidence="4 10" id="KW-1133">Transmembrane helix</keyword>
<feature type="transmembrane region" description="Helical" evidence="10">
    <location>
        <begin position="114"/>
        <end position="134"/>
    </location>
</feature>
<dbReference type="PANTHER" id="PTHR31465:SF9">
    <property type="entry name" value="SPHINGOID LONG-CHAIN BASE TRANSPORTER RSB1"/>
    <property type="match status" value="1"/>
</dbReference>
<protein>
    <recommendedName>
        <fullName evidence="8">Sphingoid long-chain base transporter RSB1</fullName>
    </recommendedName>
</protein>
<keyword evidence="5" id="KW-0445">Lipid transport</keyword>
<feature type="transmembrane region" description="Helical" evidence="10">
    <location>
        <begin position="180"/>
        <end position="208"/>
    </location>
</feature>
<evidence type="ECO:0000256" key="10">
    <source>
        <dbReference type="SAM" id="Phobius"/>
    </source>
</evidence>
<evidence type="ECO:0000256" key="4">
    <source>
        <dbReference type="ARBA" id="ARBA00022989"/>
    </source>
</evidence>
<dbReference type="GO" id="GO:0000324">
    <property type="term" value="C:fungal-type vacuole"/>
    <property type="evidence" value="ECO:0007669"/>
    <property type="project" value="TreeGrafter"/>
</dbReference>
<feature type="transmembrane region" description="Helical" evidence="10">
    <location>
        <begin position="341"/>
        <end position="365"/>
    </location>
</feature>
<dbReference type="GO" id="GO:0006869">
    <property type="term" value="P:lipid transport"/>
    <property type="evidence" value="ECO:0007669"/>
    <property type="project" value="UniProtKB-KW"/>
</dbReference>
<proteinExistence type="inferred from homology"/>
<comment type="subcellular location">
    <subcellularLocation>
        <location evidence="1">Cell membrane</location>
        <topology evidence="1">Multi-pass membrane protein</topology>
    </subcellularLocation>
</comment>
<reference evidence="11" key="1">
    <citation type="submission" date="2021-03" db="EMBL/GenBank/DDBJ databases">
        <authorList>
            <person name="Palmer J.M."/>
        </authorList>
    </citation>
    <scope>NUCLEOTIDE SEQUENCE</scope>
    <source>
        <strain evidence="11">ARV_011</strain>
    </source>
</reference>
<evidence type="ECO:0000256" key="9">
    <source>
        <dbReference type="SAM" id="MobiDB-lite"/>
    </source>
</evidence>
<keyword evidence="3 10" id="KW-0812">Transmembrane</keyword>
<feature type="transmembrane region" description="Helical" evidence="10">
    <location>
        <begin position="259"/>
        <end position="283"/>
    </location>
</feature>
<evidence type="ECO:0000256" key="1">
    <source>
        <dbReference type="ARBA" id="ARBA00004651"/>
    </source>
</evidence>
<keyword evidence="12" id="KW-1185">Reference proteome</keyword>
<keyword evidence="6 10" id="KW-0472">Membrane</keyword>
<comment type="similarity">
    <text evidence="2">Belongs to the lipid-translocating exporter (LTE) (TC 9.A.26.1) family.</text>
</comment>
<evidence type="ECO:0000313" key="11">
    <source>
        <dbReference type="EMBL" id="KAG7191650.1"/>
    </source>
</evidence>
<evidence type="ECO:0000256" key="5">
    <source>
        <dbReference type="ARBA" id="ARBA00023055"/>
    </source>
</evidence>
<organism evidence="11 12">
    <name type="scientific">Scheffersomyces spartinae</name>
    <dbReference type="NCBI Taxonomy" id="45513"/>
    <lineage>
        <taxon>Eukaryota</taxon>
        <taxon>Fungi</taxon>
        <taxon>Dikarya</taxon>
        <taxon>Ascomycota</taxon>
        <taxon>Saccharomycotina</taxon>
        <taxon>Pichiomycetes</taxon>
        <taxon>Debaryomycetaceae</taxon>
        <taxon>Scheffersomyces</taxon>
    </lineage>
</organism>